<dbReference type="Pfam" id="PF01575">
    <property type="entry name" value="MaoC_dehydratas"/>
    <property type="match status" value="1"/>
</dbReference>
<name>A0A2R8BZ01_9RHOB</name>
<dbReference type="CDD" id="cd03441">
    <property type="entry name" value="R_hydratase_like"/>
    <property type="match status" value="1"/>
</dbReference>
<dbReference type="AlphaFoldDB" id="A0A2R8BZ01"/>
<keyword evidence="3" id="KW-1185">Reference proteome</keyword>
<dbReference type="InterPro" id="IPR029069">
    <property type="entry name" value="HotDog_dom_sf"/>
</dbReference>
<sequence length="112" mass="11888">MTRFPDTAHGPISADDMALWCDLLADDNQIHLSRDAAAAAGFGPNRVNPGPANLAYLISAMMAADPDGDVSRIDAQFLGNVVEGDTVIARDEGDHAALYRAGDDLPVVKVRR</sequence>
<feature type="domain" description="MaoC-like" evidence="1">
    <location>
        <begin position="9"/>
        <end position="90"/>
    </location>
</feature>
<reference evidence="2 3" key="1">
    <citation type="submission" date="2018-03" db="EMBL/GenBank/DDBJ databases">
        <authorList>
            <person name="Keele B.F."/>
        </authorList>
    </citation>
    <scope>NUCLEOTIDE SEQUENCE [LARGE SCALE GENOMIC DNA]</scope>
    <source>
        <strain evidence="2 3">CECT 8504</strain>
    </source>
</reference>
<dbReference type="RefSeq" id="WP_108895206.1">
    <property type="nucleotide sequence ID" value="NZ_ONZF01000009.1"/>
</dbReference>
<evidence type="ECO:0000259" key="1">
    <source>
        <dbReference type="Pfam" id="PF01575"/>
    </source>
</evidence>
<dbReference type="SUPFAM" id="SSF54637">
    <property type="entry name" value="Thioesterase/thiol ester dehydrase-isomerase"/>
    <property type="match status" value="1"/>
</dbReference>
<organism evidence="2 3">
    <name type="scientific">Palleronia abyssalis</name>
    <dbReference type="NCBI Taxonomy" id="1501240"/>
    <lineage>
        <taxon>Bacteria</taxon>
        <taxon>Pseudomonadati</taxon>
        <taxon>Pseudomonadota</taxon>
        <taxon>Alphaproteobacteria</taxon>
        <taxon>Rhodobacterales</taxon>
        <taxon>Roseobacteraceae</taxon>
        <taxon>Palleronia</taxon>
    </lineage>
</organism>
<dbReference type="OrthoDB" id="5147746at2"/>
<evidence type="ECO:0000313" key="3">
    <source>
        <dbReference type="Proteomes" id="UP000244912"/>
    </source>
</evidence>
<proteinExistence type="predicted"/>
<accession>A0A2R8BZ01</accession>
<gene>
    <name evidence="2" type="ORF">PAA8504_03248</name>
</gene>
<protein>
    <recommendedName>
        <fullName evidence="1">MaoC-like domain-containing protein</fullName>
    </recommendedName>
</protein>
<dbReference type="Gene3D" id="3.10.129.10">
    <property type="entry name" value="Hotdog Thioesterase"/>
    <property type="match status" value="1"/>
</dbReference>
<dbReference type="InterPro" id="IPR002539">
    <property type="entry name" value="MaoC-like_dom"/>
</dbReference>
<dbReference type="Proteomes" id="UP000244912">
    <property type="component" value="Unassembled WGS sequence"/>
</dbReference>
<dbReference type="EMBL" id="ONZF01000009">
    <property type="protein sequence ID" value="SPJ25397.1"/>
    <property type="molecule type" value="Genomic_DNA"/>
</dbReference>
<evidence type="ECO:0000313" key="2">
    <source>
        <dbReference type="EMBL" id="SPJ25397.1"/>
    </source>
</evidence>